<dbReference type="PANTHER" id="PTHR33395">
    <property type="entry name" value="TRANSCRIPTASE, PUTATIVE-RELATED-RELATED"/>
    <property type="match status" value="1"/>
</dbReference>
<dbReference type="GO" id="GO:0061343">
    <property type="term" value="P:cell adhesion involved in heart morphogenesis"/>
    <property type="evidence" value="ECO:0007669"/>
    <property type="project" value="TreeGrafter"/>
</dbReference>
<reference evidence="2" key="1">
    <citation type="submission" date="2020-07" db="EMBL/GenBank/DDBJ databases">
        <title>The High-quality genome of the commercially important snow crab, Chionoecetes opilio.</title>
        <authorList>
            <person name="Jeong J.-H."/>
            <person name="Ryu S."/>
        </authorList>
    </citation>
    <scope>NUCLEOTIDE SEQUENCE</scope>
    <source>
        <strain evidence="2">MADBK_172401_WGS</strain>
        <tissue evidence="2">Digestive gland</tissue>
    </source>
</reference>
<accession>A0A8J5C482</accession>
<dbReference type="AlphaFoldDB" id="A0A8J5C482"/>
<dbReference type="SUPFAM" id="SSF56219">
    <property type="entry name" value="DNase I-like"/>
    <property type="match status" value="1"/>
</dbReference>
<organism evidence="2 3">
    <name type="scientific">Chionoecetes opilio</name>
    <name type="common">Atlantic snow crab</name>
    <name type="synonym">Cancer opilio</name>
    <dbReference type="NCBI Taxonomy" id="41210"/>
    <lineage>
        <taxon>Eukaryota</taxon>
        <taxon>Metazoa</taxon>
        <taxon>Ecdysozoa</taxon>
        <taxon>Arthropoda</taxon>
        <taxon>Crustacea</taxon>
        <taxon>Multicrustacea</taxon>
        <taxon>Malacostraca</taxon>
        <taxon>Eumalacostraca</taxon>
        <taxon>Eucarida</taxon>
        <taxon>Decapoda</taxon>
        <taxon>Pleocyemata</taxon>
        <taxon>Brachyura</taxon>
        <taxon>Eubrachyura</taxon>
        <taxon>Majoidea</taxon>
        <taxon>Majidae</taxon>
        <taxon>Chionoecetes</taxon>
    </lineage>
</organism>
<dbReference type="Proteomes" id="UP000770661">
    <property type="component" value="Unassembled WGS sequence"/>
</dbReference>
<gene>
    <name evidence="2" type="ORF">GWK47_008891</name>
</gene>
<dbReference type="InterPro" id="IPR036691">
    <property type="entry name" value="Endo/exonu/phosph_ase_sf"/>
</dbReference>
<keyword evidence="3" id="KW-1185">Reference proteome</keyword>
<sequence>MELFCLPSVDTVDMHGAYGFPPAPPAGNHNPDNTTAGTPPHGMADNNKSRAASTTHCQANARRRGNKHLSCHLTVVSANVRGLRTNIGDLTHNFVLRHRADIVAVTATWLTGEVEPTFGKIPGYSKQGRFPLNFLTEELDTLLLRHKCSHEMILGDLNFHLEQKTYDNLLMVQGLVNHVSFPTHERRGLLDPVLSDLPDTSILCQQLGSVGSSDHYAVLAQVKLNMAREEAVPRTIWLRERADWSTIRHAMDHMDWEALVVGDAEAKARALTSKLLALQQQYILSRKYLTRPAWFGYRCTVAAEAKHAAWMRYKRRPSQQNKAINWEGCMRMTDTCKWVRSHQREDLRQKLCGPGVGNKTWWSVVKEEQGMSHRDAVPPLTRPDGSTATSSEDKASLLAGIFTKKMMVDDPGRSPPHLPQETDRTVTSVLVTSEQVERLISAVDVCKAIGPDKVSPRLLKHIAKELSTASQAVSGRLCFGGKTLPLQDHIKILGVFVVRVLRFDHHVATAVHQVSLRVSVLRRVVGSLDSRGILTLYKAQIQPCMEYGALSWMSSAATHLQRLDAVQRRALRLVGIEEDQQSCPGVTSLEHHRDVSALVVCHKAQVQEVPHLSSLKLPPRAVQRWSRTTPLSDVLVKVPRSL</sequence>
<evidence type="ECO:0000313" key="2">
    <source>
        <dbReference type="EMBL" id="KAG0716778.1"/>
    </source>
</evidence>
<proteinExistence type="predicted"/>
<dbReference type="GO" id="GO:0007508">
    <property type="term" value="P:larval heart development"/>
    <property type="evidence" value="ECO:0007669"/>
    <property type="project" value="TreeGrafter"/>
</dbReference>
<evidence type="ECO:0008006" key="4">
    <source>
        <dbReference type="Google" id="ProtNLM"/>
    </source>
</evidence>
<dbReference type="GO" id="GO:0031012">
    <property type="term" value="C:extracellular matrix"/>
    <property type="evidence" value="ECO:0007669"/>
    <property type="project" value="TreeGrafter"/>
</dbReference>
<evidence type="ECO:0000313" key="3">
    <source>
        <dbReference type="Proteomes" id="UP000770661"/>
    </source>
</evidence>
<dbReference type="OrthoDB" id="411871at2759"/>
<comment type="caution">
    <text evidence="2">The sequence shown here is derived from an EMBL/GenBank/DDBJ whole genome shotgun (WGS) entry which is preliminary data.</text>
</comment>
<feature type="region of interest" description="Disordered" evidence="1">
    <location>
        <begin position="372"/>
        <end position="392"/>
    </location>
</feature>
<dbReference type="EMBL" id="JACEEZ010018579">
    <property type="protein sequence ID" value="KAG0716778.1"/>
    <property type="molecule type" value="Genomic_DNA"/>
</dbReference>
<dbReference type="PANTHER" id="PTHR33395:SF22">
    <property type="entry name" value="REVERSE TRANSCRIPTASE DOMAIN-CONTAINING PROTEIN"/>
    <property type="match status" value="1"/>
</dbReference>
<name>A0A8J5C482_CHIOP</name>
<feature type="region of interest" description="Disordered" evidence="1">
    <location>
        <begin position="20"/>
        <end position="53"/>
    </location>
</feature>
<protein>
    <recommendedName>
        <fullName evidence="4">Endonuclease/exonuclease/phosphatase domain-containing protein</fullName>
    </recommendedName>
</protein>
<evidence type="ECO:0000256" key="1">
    <source>
        <dbReference type="SAM" id="MobiDB-lite"/>
    </source>
</evidence>